<protein>
    <submittedName>
        <fullName evidence="1">Uncharacterized protein</fullName>
    </submittedName>
</protein>
<gene>
    <name evidence="1" type="ORF">SAY87_027479</name>
</gene>
<comment type="caution">
    <text evidence="1">The sequence shown here is derived from an EMBL/GenBank/DDBJ whole genome shotgun (WGS) entry which is preliminary data.</text>
</comment>
<name>A0AAN7H0X1_9MYRT</name>
<reference evidence="1 2" key="1">
    <citation type="journal article" date="2023" name="Hortic Res">
        <title>Pangenome of water caltrop reveals structural variations and asymmetric subgenome divergence after allopolyploidization.</title>
        <authorList>
            <person name="Zhang X."/>
            <person name="Chen Y."/>
            <person name="Wang L."/>
            <person name="Yuan Y."/>
            <person name="Fang M."/>
            <person name="Shi L."/>
            <person name="Lu R."/>
            <person name="Comes H.P."/>
            <person name="Ma Y."/>
            <person name="Chen Y."/>
            <person name="Huang G."/>
            <person name="Zhou Y."/>
            <person name="Zheng Z."/>
            <person name="Qiu Y."/>
        </authorList>
    </citation>
    <scope>NUCLEOTIDE SEQUENCE [LARGE SCALE GENOMIC DNA]</scope>
    <source>
        <tissue evidence="1">Roots</tissue>
    </source>
</reference>
<proteinExistence type="predicted"/>
<dbReference type="Proteomes" id="UP001345219">
    <property type="component" value="Chromosome 21"/>
</dbReference>
<sequence>MTVNRALEEAKENKEKGTSGEVAVSSYWGITRPEITREDGTKWNRNCFTEKDVCILCGLVVLQLRTSDGRELVCR</sequence>
<evidence type="ECO:0000313" key="1">
    <source>
        <dbReference type="EMBL" id="KAK4750030.1"/>
    </source>
</evidence>
<accession>A0AAN7H0X1</accession>
<evidence type="ECO:0000313" key="2">
    <source>
        <dbReference type="Proteomes" id="UP001345219"/>
    </source>
</evidence>
<organism evidence="1 2">
    <name type="scientific">Trapa incisa</name>
    <dbReference type="NCBI Taxonomy" id="236973"/>
    <lineage>
        <taxon>Eukaryota</taxon>
        <taxon>Viridiplantae</taxon>
        <taxon>Streptophyta</taxon>
        <taxon>Embryophyta</taxon>
        <taxon>Tracheophyta</taxon>
        <taxon>Spermatophyta</taxon>
        <taxon>Magnoliopsida</taxon>
        <taxon>eudicotyledons</taxon>
        <taxon>Gunneridae</taxon>
        <taxon>Pentapetalae</taxon>
        <taxon>rosids</taxon>
        <taxon>malvids</taxon>
        <taxon>Myrtales</taxon>
        <taxon>Lythraceae</taxon>
        <taxon>Trapa</taxon>
    </lineage>
</organism>
<dbReference type="AlphaFoldDB" id="A0AAN7H0X1"/>
<keyword evidence="2" id="KW-1185">Reference proteome</keyword>
<dbReference type="EMBL" id="JAXIOK010000018">
    <property type="protein sequence ID" value="KAK4750030.1"/>
    <property type="molecule type" value="Genomic_DNA"/>
</dbReference>